<feature type="non-terminal residue" evidence="2">
    <location>
        <position position="1"/>
    </location>
</feature>
<evidence type="ECO:0000259" key="1">
    <source>
        <dbReference type="PROSITE" id="PS00036"/>
    </source>
</evidence>
<reference evidence="2" key="1">
    <citation type="submission" date="2021-06" db="EMBL/GenBank/DDBJ databases">
        <title>Comparative genomics, transcriptomics and evolutionary studies reveal genomic signatures of adaptation to plant cell wall in hemibiotrophic fungi.</title>
        <authorList>
            <consortium name="DOE Joint Genome Institute"/>
            <person name="Baroncelli R."/>
            <person name="Diaz J.F."/>
            <person name="Benocci T."/>
            <person name="Peng M."/>
            <person name="Battaglia E."/>
            <person name="Haridas S."/>
            <person name="Andreopoulos W."/>
            <person name="Labutti K."/>
            <person name="Pangilinan J."/>
            <person name="Floch G.L."/>
            <person name="Makela M.R."/>
            <person name="Henrissat B."/>
            <person name="Grigoriev I.V."/>
            <person name="Crouch J.A."/>
            <person name="De Vries R.P."/>
            <person name="Sukno S.A."/>
            <person name="Thon M.R."/>
        </authorList>
    </citation>
    <scope>NUCLEOTIDE SEQUENCE</scope>
    <source>
        <strain evidence="2">CBS 193.32</strain>
    </source>
</reference>
<feature type="non-terminal residue" evidence="2">
    <location>
        <position position="82"/>
    </location>
</feature>
<evidence type="ECO:0000313" key="4">
    <source>
        <dbReference type="Proteomes" id="UP001224890"/>
    </source>
</evidence>
<dbReference type="InterPro" id="IPR004827">
    <property type="entry name" value="bZIP"/>
</dbReference>
<dbReference type="GeneID" id="85452185"/>
<protein>
    <recommendedName>
        <fullName evidence="1">BZIP domain-containing protein</fullName>
    </recommendedName>
</protein>
<evidence type="ECO:0000313" key="3">
    <source>
        <dbReference type="EMBL" id="KAK1688961.1"/>
    </source>
</evidence>
<dbReference type="EMBL" id="JAHMHR010000124">
    <property type="protein sequence ID" value="KAK1656740.1"/>
    <property type="molecule type" value="Genomic_DNA"/>
</dbReference>
<dbReference type="Gene3D" id="1.20.5.170">
    <property type="match status" value="1"/>
</dbReference>
<dbReference type="EMBL" id="JAHMHR010000010">
    <property type="protein sequence ID" value="KAK1688961.1"/>
    <property type="molecule type" value="Genomic_DNA"/>
</dbReference>
<evidence type="ECO:0000313" key="2">
    <source>
        <dbReference type="EMBL" id="KAK1656740.1"/>
    </source>
</evidence>
<feature type="domain" description="BZIP" evidence="1">
    <location>
        <begin position="7"/>
        <end position="20"/>
    </location>
</feature>
<organism evidence="2 4">
    <name type="scientific">Colletotrichum godetiae</name>
    <dbReference type="NCBI Taxonomy" id="1209918"/>
    <lineage>
        <taxon>Eukaryota</taxon>
        <taxon>Fungi</taxon>
        <taxon>Dikarya</taxon>
        <taxon>Ascomycota</taxon>
        <taxon>Pezizomycotina</taxon>
        <taxon>Sordariomycetes</taxon>
        <taxon>Hypocreomycetidae</taxon>
        <taxon>Glomerellales</taxon>
        <taxon>Glomerellaceae</taxon>
        <taxon>Colletotrichum</taxon>
        <taxon>Colletotrichum acutatum species complex</taxon>
    </lineage>
</organism>
<dbReference type="InterPro" id="IPR046347">
    <property type="entry name" value="bZIP_sf"/>
</dbReference>
<dbReference type="Proteomes" id="UP001224890">
    <property type="component" value="Unassembled WGS sequence"/>
</dbReference>
<comment type="caution">
    <text evidence="2">The sequence shown here is derived from an EMBL/GenBank/DDBJ whole genome shotgun (WGS) entry which is preliminary data.</text>
</comment>
<proteinExistence type="predicted"/>
<keyword evidence="4" id="KW-1185">Reference proteome</keyword>
<dbReference type="PROSITE" id="PS00036">
    <property type="entry name" value="BZIP_BASIC"/>
    <property type="match status" value="1"/>
</dbReference>
<dbReference type="RefSeq" id="XP_060421504.1">
    <property type="nucleotide sequence ID" value="XM_060567659.1"/>
</dbReference>
<accession>A0AAJ0A906</accession>
<name>A0AAJ0A906_9PEZI</name>
<dbReference type="SUPFAM" id="SSF57959">
    <property type="entry name" value="Leucine zipper domain"/>
    <property type="match status" value="1"/>
</dbReference>
<gene>
    <name evidence="2" type="ORF">BDP55DRAFT_505239</name>
    <name evidence="3" type="ORF">BDP55DRAFT_522350</name>
</gene>
<dbReference type="GO" id="GO:0003700">
    <property type="term" value="F:DNA-binding transcription factor activity"/>
    <property type="evidence" value="ECO:0007669"/>
    <property type="project" value="InterPro"/>
</dbReference>
<dbReference type="AlphaFoldDB" id="A0AAJ0A906"/>
<sequence length="82" mass="9646">QKKGPYRVKNHAAAKRCREKAKRYEINLAAREMQAMQDRMYVQAHVIALKTEVLSLRDQILEHSNCRCDMIQRYIARTANTI</sequence>